<sequence>MEVTVVCYQCGSALPVEVSGESLQINCGRCGEAFLLKFSKPVRGDEKVDRCPVCEGDDFYLRKDFDPKMGVTVIVIAIFISGGFYYYGLDLIAYGVLAGAALIDLAVYRRLKDLTVCYRCHAEFRGDYEPLAGPFDLHTADELEPEYERTVGKR</sequence>
<keyword evidence="1" id="KW-0812">Transmembrane</keyword>
<reference evidence="2" key="1">
    <citation type="submission" date="2018-05" db="EMBL/GenBank/DDBJ databases">
        <authorList>
            <person name="Lanie J.A."/>
            <person name="Ng W.-L."/>
            <person name="Kazmierczak K.M."/>
            <person name="Andrzejewski T.M."/>
            <person name="Davidsen T.M."/>
            <person name="Wayne K.J."/>
            <person name="Tettelin H."/>
            <person name="Glass J.I."/>
            <person name="Rusch D."/>
            <person name="Podicherti R."/>
            <person name="Tsui H.-C.T."/>
            <person name="Winkler M.E."/>
        </authorList>
    </citation>
    <scope>NUCLEOTIDE SEQUENCE</scope>
</reference>
<keyword evidence="1" id="KW-1133">Transmembrane helix</keyword>
<name>A0A381RHV0_9ZZZZ</name>
<protein>
    <submittedName>
        <fullName evidence="2">Uncharacterized protein</fullName>
    </submittedName>
</protein>
<feature type="transmembrane region" description="Helical" evidence="1">
    <location>
        <begin position="92"/>
        <end position="111"/>
    </location>
</feature>
<feature type="transmembrane region" description="Helical" evidence="1">
    <location>
        <begin position="69"/>
        <end position="86"/>
    </location>
</feature>
<organism evidence="2">
    <name type="scientific">marine metagenome</name>
    <dbReference type="NCBI Taxonomy" id="408172"/>
    <lineage>
        <taxon>unclassified sequences</taxon>
        <taxon>metagenomes</taxon>
        <taxon>ecological metagenomes</taxon>
    </lineage>
</organism>
<evidence type="ECO:0000256" key="1">
    <source>
        <dbReference type="SAM" id="Phobius"/>
    </source>
</evidence>
<gene>
    <name evidence="2" type="ORF">METZ01_LOCUS43372</name>
</gene>
<evidence type="ECO:0000313" key="2">
    <source>
        <dbReference type="EMBL" id="SUZ90518.1"/>
    </source>
</evidence>
<proteinExistence type="predicted"/>
<dbReference type="AlphaFoldDB" id="A0A381RHV0"/>
<keyword evidence="1" id="KW-0472">Membrane</keyword>
<dbReference type="EMBL" id="UINC01001900">
    <property type="protein sequence ID" value="SUZ90518.1"/>
    <property type="molecule type" value="Genomic_DNA"/>
</dbReference>
<accession>A0A381RHV0</accession>